<gene>
    <name evidence="1" type="ORF">T12_9879</name>
</gene>
<sequence>MINADICHWDARSRFLHQNLYPMTEISTDIRNRIVKTETRRKFQTKQINCDLTKKFKSCKFTSTNDKQH</sequence>
<organism evidence="1 2">
    <name type="scientific">Trichinella patagoniensis</name>
    <dbReference type="NCBI Taxonomy" id="990121"/>
    <lineage>
        <taxon>Eukaryota</taxon>
        <taxon>Metazoa</taxon>
        <taxon>Ecdysozoa</taxon>
        <taxon>Nematoda</taxon>
        <taxon>Enoplea</taxon>
        <taxon>Dorylaimia</taxon>
        <taxon>Trichinellida</taxon>
        <taxon>Trichinellidae</taxon>
        <taxon>Trichinella</taxon>
    </lineage>
</organism>
<protein>
    <submittedName>
        <fullName evidence="1">Uncharacterized protein</fullName>
    </submittedName>
</protein>
<evidence type="ECO:0000313" key="1">
    <source>
        <dbReference type="EMBL" id="KRY15165.1"/>
    </source>
</evidence>
<dbReference type="AlphaFoldDB" id="A0A0V0ZRP7"/>
<keyword evidence="2" id="KW-1185">Reference proteome</keyword>
<proteinExistence type="predicted"/>
<name>A0A0V0ZRP7_9BILA</name>
<comment type="caution">
    <text evidence="1">The sequence shown here is derived from an EMBL/GenBank/DDBJ whole genome shotgun (WGS) entry which is preliminary data.</text>
</comment>
<dbReference type="EMBL" id="JYDQ01000101">
    <property type="protein sequence ID" value="KRY15165.1"/>
    <property type="molecule type" value="Genomic_DNA"/>
</dbReference>
<evidence type="ECO:0000313" key="2">
    <source>
        <dbReference type="Proteomes" id="UP000054783"/>
    </source>
</evidence>
<accession>A0A0V0ZRP7</accession>
<reference evidence="1 2" key="1">
    <citation type="submission" date="2015-01" db="EMBL/GenBank/DDBJ databases">
        <title>Evolution of Trichinella species and genotypes.</title>
        <authorList>
            <person name="Korhonen P.K."/>
            <person name="Edoardo P."/>
            <person name="Giuseppe L.R."/>
            <person name="Gasser R.B."/>
        </authorList>
    </citation>
    <scope>NUCLEOTIDE SEQUENCE [LARGE SCALE GENOMIC DNA]</scope>
    <source>
        <strain evidence="1">ISS2496</strain>
    </source>
</reference>
<dbReference type="Proteomes" id="UP000054783">
    <property type="component" value="Unassembled WGS sequence"/>
</dbReference>